<feature type="domain" description="Rolling Circle replication initiation protein N-terminal" evidence="1">
    <location>
        <begin position="3"/>
        <end position="99"/>
    </location>
</feature>
<reference evidence="2 3" key="1">
    <citation type="submission" date="2018-08" db="EMBL/GenBank/DDBJ databases">
        <title>A genome reference for cultivated species of the human gut microbiota.</title>
        <authorList>
            <person name="Zou Y."/>
            <person name="Xue W."/>
            <person name="Luo G."/>
        </authorList>
    </citation>
    <scope>NUCLEOTIDE SEQUENCE [LARGE SCALE GENOMIC DNA]</scope>
    <source>
        <strain evidence="2 3">AF19-21</strain>
    </source>
</reference>
<dbReference type="GeneID" id="93333450"/>
<dbReference type="AlphaFoldDB" id="A0A3E2X0H3"/>
<dbReference type="InterPro" id="IPR040819">
    <property type="entry name" value="Rol_Rep_N"/>
</dbReference>
<sequence>MSIKIDYISIVFDSARTEEVIRRVLELPIDIFTKYPAKVKHKSYQSLHQAGSIKVFGDSKQTEDNPDGTGCYLVLSGMGWDEIFRILDMHGYSFGDLFRHCERLYGSKFRFTRLDIAIDDRNETPFFTPEQIKRKCEREEFIG</sequence>
<dbReference type="Proteomes" id="UP000261111">
    <property type="component" value="Unassembled WGS sequence"/>
</dbReference>
<dbReference type="EMBL" id="QVIA01000005">
    <property type="protein sequence ID" value="RGC33658.1"/>
    <property type="molecule type" value="Genomic_DNA"/>
</dbReference>
<proteinExistence type="predicted"/>
<evidence type="ECO:0000313" key="3">
    <source>
        <dbReference type="Proteomes" id="UP000261111"/>
    </source>
</evidence>
<evidence type="ECO:0000313" key="2">
    <source>
        <dbReference type="EMBL" id="RGC33658.1"/>
    </source>
</evidence>
<accession>A0A3E2X0H3</accession>
<organism evidence="2 3">
    <name type="scientific">Hungatella hathewayi</name>
    <dbReference type="NCBI Taxonomy" id="154046"/>
    <lineage>
        <taxon>Bacteria</taxon>
        <taxon>Bacillati</taxon>
        <taxon>Bacillota</taxon>
        <taxon>Clostridia</taxon>
        <taxon>Lachnospirales</taxon>
        <taxon>Lachnospiraceae</taxon>
        <taxon>Hungatella</taxon>
    </lineage>
</organism>
<dbReference type="RefSeq" id="WP_117440716.1">
    <property type="nucleotide sequence ID" value="NZ_QVIA01000005.1"/>
</dbReference>
<evidence type="ECO:0000259" key="1">
    <source>
        <dbReference type="Pfam" id="PF18106"/>
    </source>
</evidence>
<protein>
    <recommendedName>
        <fullName evidence="1">Rolling Circle replication initiation protein N-terminal domain-containing protein</fullName>
    </recommendedName>
</protein>
<dbReference type="Pfam" id="PF18106">
    <property type="entry name" value="Rol_Rep_N"/>
    <property type="match status" value="1"/>
</dbReference>
<gene>
    <name evidence="2" type="ORF">DWX41_05640</name>
</gene>
<name>A0A3E2X0H3_9FIRM</name>
<comment type="caution">
    <text evidence="2">The sequence shown here is derived from an EMBL/GenBank/DDBJ whole genome shotgun (WGS) entry which is preliminary data.</text>
</comment>